<dbReference type="EMBL" id="CAACVG010011242">
    <property type="protein sequence ID" value="VEN57659.1"/>
    <property type="molecule type" value="Genomic_DNA"/>
</dbReference>
<accession>A0A653DBS6</accession>
<evidence type="ECO:0000256" key="1">
    <source>
        <dbReference type="ARBA" id="ARBA00022771"/>
    </source>
</evidence>
<dbReference type="PANTHER" id="PTHR10315">
    <property type="entry name" value="E3 UBIQUITIN PROTEIN LIGASE SIAH"/>
    <property type="match status" value="1"/>
</dbReference>
<evidence type="ECO:0000313" key="6">
    <source>
        <dbReference type="Proteomes" id="UP000410492"/>
    </source>
</evidence>
<feature type="domain" description="RING-type" evidence="4">
    <location>
        <begin position="284"/>
        <end position="319"/>
    </location>
</feature>
<gene>
    <name evidence="5" type="ORF">CALMAC_LOCUS16240</name>
</gene>
<dbReference type="SUPFAM" id="SSF49599">
    <property type="entry name" value="TRAF domain-like"/>
    <property type="match status" value="1"/>
</dbReference>
<dbReference type="InterPro" id="IPR013083">
    <property type="entry name" value="Znf_RING/FYVE/PHD"/>
</dbReference>
<dbReference type="InterPro" id="IPR052088">
    <property type="entry name" value="E3_ubiquitin-ligase_SINA"/>
</dbReference>
<dbReference type="SUPFAM" id="SSF57850">
    <property type="entry name" value="RING/U-box"/>
    <property type="match status" value="1"/>
</dbReference>
<evidence type="ECO:0000313" key="5">
    <source>
        <dbReference type="EMBL" id="VEN57659.1"/>
    </source>
</evidence>
<keyword evidence="2" id="KW-0862">Zinc</keyword>
<dbReference type="PROSITE" id="PS50089">
    <property type="entry name" value="ZF_RING_2"/>
    <property type="match status" value="1"/>
</dbReference>
<keyword evidence="6" id="KW-1185">Reference proteome</keyword>
<keyword evidence="1 3" id="KW-0863">Zinc-finger</keyword>
<dbReference type="OrthoDB" id="6677380at2759"/>
<dbReference type="Pfam" id="PF13920">
    <property type="entry name" value="zf-C3HC4_3"/>
    <property type="match status" value="1"/>
</dbReference>
<dbReference type="GO" id="GO:0005737">
    <property type="term" value="C:cytoplasm"/>
    <property type="evidence" value="ECO:0007669"/>
    <property type="project" value="TreeGrafter"/>
</dbReference>
<proteinExistence type="predicted"/>
<sequence length="340" mass="38362">MTSTVSEASACSSDLEDPKVVILKDGDTLYTKLQCVQCGKCLSVRPVSENDGQYTCGRCCPEAKQCALFERFAQHLQFTCIFKGCTSTLNWGQVDIHEKMCKFREVSCPFSECTDRYQYNAYQSHFEEAHNLHQESYCSDLILIDSLSPCVPYINLHCIISNGLTFLVFIRIYKLSGGNGGMCQFSVLCMTSEKDHSNLDCELRINLTSNIALTKTLNCANIMPYIDTQDCLSCLYESCDKPNHLNIGNALSFEVLEFLTKKPFSYAVKISKINSMDTVSNLECPICYNEFGERIYLCPGGHSLCEHCGPILAYCPLCRMRIEELVRNYSLEKVIAESRK</sequence>
<dbReference type="InterPro" id="IPR001841">
    <property type="entry name" value="Znf_RING"/>
</dbReference>
<name>A0A653DBS6_CALMS</name>
<dbReference type="Gene3D" id="3.30.40.10">
    <property type="entry name" value="Zinc/RING finger domain, C3HC4 (zinc finger)"/>
    <property type="match status" value="2"/>
</dbReference>
<organism evidence="5 6">
    <name type="scientific">Callosobruchus maculatus</name>
    <name type="common">Southern cowpea weevil</name>
    <name type="synonym">Pulse bruchid</name>
    <dbReference type="NCBI Taxonomy" id="64391"/>
    <lineage>
        <taxon>Eukaryota</taxon>
        <taxon>Metazoa</taxon>
        <taxon>Ecdysozoa</taxon>
        <taxon>Arthropoda</taxon>
        <taxon>Hexapoda</taxon>
        <taxon>Insecta</taxon>
        <taxon>Pterygota</taxon>
        <taxon>Neoptera</taxon>
        <taxon>Endopterygota</taxon>
        <taxon>Coleoptera</taxon>
        <taxon>Polyphaga</taxon>
        <taxon>Cucujiformia</taxon>
        <taxon>Chrysomeloidea</taxon>
        <taxon>Chrysomelidae</taxon>
        <taxon>Bruchinae</taxon>
        <taxon>Bruchini</taxon>
        <taxon>Callosobruchus</taxon>
    </lineage>
</organism>
<dbReference type="GO" id="GO:0008270">
    <property type="term" value="F:zinc ion binding"/>
    <property type="evidence" value="ECO:0007669"/>
    <property type="project" value="UniProtKB-KW"/>
</dbReference>
<evidence type="ECO:0000259" key="4">
    <source>
        <dbReference type="PROSITE" id="PS50089"/>
    </source>
</evidence>
<dbReference type="AlphaFoldDB" id="A0A653DBS6"/>
<evidence type="ECO:0000256" key="2">
    <source>
        <dbReference type="ARBA" id="ARBA00022833"/>
    </source>
</evidence>
<keyword evidence="1 3" id="KW-0479">Metal-binding</keyword>
<dbReference type="GO" id="GO:0061630">
    <property type="term" value="F:ubiquitin protein ligase activity"/>
    <property type="evidence" value="ECO:0007669"/>
    <property type="project" value="TreeGrafter"/>
</dbReference>
<dbReference type="PANTHER" id="PTHR10315:SF117">
    <property type="entry name" value="RING-TYPE E3 UBIQUITIN TRANSFERASE"/>
    <property type="match status" value="1"/>
</dbReference>
<reference evidence="5 6" key="1">
    <citation type="submission" date="2019-01" db="EMBL/GenBank/DDBJ databases">
        <authorList>
            <person name="Sayadi A."/>
        </authorList>
    </citation>
    <scope>NUCLEOTIDE SEQUENCE [LARGE SCALE GENOMIC DNA]</scope>
</reference>
<protein>
    <recommendedName>
        <fullName evidence="4">RING-type domain-containing protein</fullName>
    </recommendedName>
</protein>
<dbReference type="Proteomes" id="UP000410492">
    <property type="component" value="Unassembled WGS sequence"/>
</dbReference>
<evidence type="ECO:0000256" key="3">
    <source>
        <dbReference type="PROSITE-ProRule" id="PRU00175"/>
    </source>
</evidence>